<name>A0A162G3H6_BDEBC</name>
<dbReference type="Gene3D" id="2.40.160.20">
    <property type="match status" value="1"/>
</dbReference>
<accession>A0A162G3H6</accession>
<feature type="chain" id="PRO_5007834179" evidence="1">
    <location>
        <begin position="24"/>
        <end position="247"/>
    </location>
</feature>
<dbReference type="SUPFAM" id="SSF56925">
    <property type="entry name" value="OMPA-like"/>
    <property type="match status" value="1"/>
</dbReference>
<reference evidence="2 3" key="1">
    <citation type="submission" date="2016-03" db="EMBL/GenBank/DDBJ databases">
        <authorList>
            <person name="Ploux O."/>
        </authorList>
    </citation>
    <scope>NUCLEOTIDE SEQUENCE [LARGE SCALE GENOMIC DNA]</scope>
    <source>
        <strain evidence="2 3">EC13</strain>
    </source>
</reference>
<dbReference type="Proteomes" id="UP000075799">
    <property type="component" value="Unassembled WGS sequence"/>
</dbReference>
<dbReference type="OrthoDB" id="5291346at2"/>
<protein>
    <submittedName>
        <fullName evidence="2">Outer membrane beta-barrel domain-containing protein</fullName>
    </submittedName>
</protein>
<keyword evidence="1" id="KW-0732">Signal</keyword>
<dbReference type="AlphaFoldDB" id="A0A162G3H6"/>
<dbReference type="InterPro" id="IPR011250">
    <property type="entry name" value="OMP/PagP_B-barrel"/>
</dbReference>
<dbReference type="RefSeq" id="WP_063208180.1">
    <property type="nucleotide sequence ID" value="NZ_LUKD01000006.1"/>
</dbReference>
<dbReference type="InterPro" id="IPR030820">
    <property type="entry name" value="OMP_myx_plus_Proteobacteria"/>
</dbReference>
<proteinExistence type="predicted"/>
<comment type="caution">
    <text evidence="2">The sequence shown here is derived from an EMBL/GenBank/DDBJ whole genome shotgun (WGS) entry which is preliminary data.</text>
</comment>
<dbReference type="EMBL" id="LUKD01000006">
    <property type="protein sequence ID" value="KYG64237.1"/>
    <property type="molecule type" value="Genomic_DNA"/>
</dbReference>
<evidence type="ECO:0000313" key="3">
    <source>
        <dbReference type="Proteomes" id="UP000075799"/>
    </source>
</evidence>
<evidence type="ECO:0000256" key="1">
    <source>
        <dbReference type="SAM" id="SignalP"/>
    </source>
</evidence>
<sequence>MKTMNLLTIAFLAISLTATSTFAASTKSSAKQINANEDIDTLGGNRELMEMAEKVKSTSRSRIVQERIVDRRNTLEFGLSYGSVFGGDAYVKTQALGAQVDYHITPRWSLGIRYYDFGNSLTSEGQRIYDDAKAAEQAGGRALPVDIDYPLNSTIAVVNWYPVYGKTSFYDMGVTQFDLYLLAGGGSITLSSGSTSVMTGGLGLGAWITKHVSARAEIRYQTYEDQIATGARKLDVVTGSLGLGWIL</sequence>
<organism evidence="2 3">
    <name type="scientific">Bdellovibrio bacteriovorus</name>
    <dbReference type="NCBI Taxonomy" id="959"/>
    <lineage>
        <taxon>Bacteria</taxon>
        <taxon>Pseudomonadati</taxon>
        <taxon>Bdellovibrionota</taxon>
        <taxon>Bdellovibrionia</taxon>
        <taxon>Bdellovibrionales</taxon>
        <taxon>Pseudobdellovibrionaceae</taxon>
        <taxon>Bdellovibrio</taxon>
    </lineage>
</organism>
<dbReference type="NCBIfam" id="TIGR04565">
    <property type="entry name" value="OMP_myx_plus"/>
    <property type="match status" value="1"/>
</dbReference>
<feature type="signal peptide" evidence="1">
    <location>
        <begin position="1"/>
        <end position="23"/>
    </location>
</feature>
<gene>
    <name evidence="2" type="ORF">AZI87_13430</name>
</gene>
<evidence type="ECO:0000313" key="2">
    <source>
        <dbReference type="EMBL" id="KYG64237.1"/>
    </source>
</evidence>